<dbReference type="KEGG" id="vnx:VNE69_09176"/>
<gene>
    <name evidence="1" type="ORF">VNE69_09176</name>
</gene>
<keyword evidence="2" id="KW-1185">Reference proteome</keyword>
<dbReference type="AlphaFoldDB" id="A0AAX4JF26"/>
<organism evidence="1 2">
    <name type="scientific">Vairimorpha necatrix</name>
    <dbReference type="NCBI Taxonomy" id="6039"/>
    <lineage>
        <taxon>Eukaryota</taxon>
        <taxon>Fungi</taxon>
        <taxon>Fungi incertae sedis</taxon>
        <taxon>Microsporidia</taxon>
        <taxon>Nosematidae</taxon>
        <taxon>Vairimorpha</taxon>
    </lineage>
</organism>
<dbReference type="RefSeq" id="XP_065330769.1">
    <property type="nucleotide sequence ID" value="XM_065474697.1"/>
</dbReference>
<evidence type="ECO:0000313" key="2">
    <source>
        <dbReference type="Proteomes" id="UP001334084"/>
    </source>
</evidence>
<reference evidence="1" key="1">
    <citation type="journal article" date="2024" name="BMC Genomics">
        <title>Functional annotation of a divergent genome using sequence and structure-based similarity.</title>
        <authorList>
            <person name="Svedberg D."/>
            <person name="Winiger R.R."/>
            <person name="Berg A."/>
            <person name="Sharma H."/>
            <person name="Tellgren-Roth C."/>
            <person name="Debrunner-Vossbrinck B.A."/>
            <person name="Vossbrinck C.R."/>
            <person name="Barandun J."/>
        </authorList>
    </citation>
    <scope>NUCLEOTIDE SEQUENCE</scope>
    <source>
        <strain evidence="1">Illinois isolate</strain>
    </source>
</reference>
<sequence length="78" mass="9311">MCSALSRPIFIVDSYDMEICTLEINFYTSREFLGCYECRNKIDIKRFICEKCDKTRDGSKYCRGCGRQEKYYKCTRIT</sequence>
<evidence type="ECO:0008006" key="3">
    <source>
        <dbReference type="Google" id="ProtNLM"/>
    </source>
</evidence>
<dbReference type="GeneID" id="90542455"/>
<protein>
    <recommendedName>
        <fullName evidence="3">CTCHY-type domain-containing protein</fullName>
    </recommendedName>
</protein>
<dbReference type="Proteomes" id="UP001334084">
    <property type="component" value="Chromosome 9"/>
</dbReference>
<evidence type="ECO:0000313" key="1">
    <source>
        <dbReference type="EMBL" id="WUR04624.1"/>
    </source>
</evidence>
<accession>A0AAX4JF26</accession>
<dbReference type="EMBL" id="CP142734">
    <property type="protein sequence ID" value="WUR04624.1"/>
    <property type="molecule type" value="Genomic_DNA"/>
</dbReference>
<proteinExistence type="predicted"/>
<name>A0AAX4JF26_9MICR</name>